<dbReference type="RefSeq" id="WP_109654988.1">
    <property type="nucleotide sequence ID" value="NZ_CP029145.1"/>
</dbReference>
<keyword evidence="2" id="KW-1185">Reference proteome</keyword>
<organism evidence="1 2">
    <name type="scientific">Hymenobacter nivis</name>
    <dbReference type="NCBI Taxonomy" id="1850093"/>
    <lineage>
        <taxon>Bacteria</taxon>
        <taxon>Pseudomonadati</taxon>
        <taxon>Bacteroidota</taxon>
        <taxon>Cytophagia</taxon>
        <taxon>Cytophagales</taxon>
        <taxon>Hymenobacteraceae</taxon>
        <taxon>Hymenobacter</taxon>
    </lineage>
</organism>
<protein>
    <recommendedName>
        <fullName evidence="3">Transposase IS204/IS1001/IS1096/IS1165 DDE domain-containing protein</fullName>
    </recommendedName>
</protein>
<reference evidence="2" key="1">
    <citation type="submission" date="2018-04" db="EMBL/GenBank/DDBJ databases">
        <title>Complete genome of Antarctic heterotrophic bacterium Hymenobacter nivis.</title>
        <authorList>
            <person name="Terashima M."/>
        </authorList>
    </citation>
    <scope>NUCLEOTIDE SEQUENCE [LARGE SCALE GENOMIC DNA]</scope>
    <source>
        <strain evidence="2">NBRC 111535</strain>
    </source>
</reference>
<sequence length="106" mass="11575">MVDGSMLFTDQGWQETKLGRVPAAVPADGPAGPQASEYVAHRGHYSGFTPHFERRLPPDSAAQKVFITDGAEWIGNWLAATYPAATHILDYYHVVEKLAAVARLLP</sequence>
<gene>
    <name evidence="1" type="ORF">DDQ68_03785</name>
</gene>
<dbReference type="AlphaFoldDB" id="A0A2Z3GTH1"/>
<name>A0A2Z3GTH1_9BACT</name>
<accession>A0A2Z3GTH1</accession>
<evidence type="ECO:0008006" key="3">
    <source>
        <dbReference type="Google" id="ProtNLM"/>
    </source>
</evidence>
<dbReference type="OrthoDB" id="943850at2"/>
<proteinExistence type="predicted"/>
<dbReference type="Proteomes" id="UP000245999">
    <property type="component" value="Chromosome"/>
</dbReference>
<evidence type="ECO:0000313" key="2">
    <source>
        <dbReference type="Proteomes" id="UP000245999"/>
    </source>
</evidence>
<evidence type="ECO:0000313" key="1">
    <source>
        <dbReference type="EMBL" id="AWM31990.1"/>
    </source>
</evidence>
<dbReference type="EMBL" id="CP029145">
    <property type="protein sequence ID" value="AWM31990.1"/>
    <property type="molecule type" value="Genomic_DNA"/>
</dbReference>
<dbReference type="KEGG" id="hnv:DDQ68_03785"/>